<dbReference type="Gene3D" id="3.10.20.30">
    <property type="match status" value="1"/>
</dbReference>
<name>A0ABW5CIV6_9HYPH</name>
<accession>A0ABW5CIV6</accession>
<dbReference type="PANTHER" id="PTHR34472:SF1">
    <property type="entry name" value="SULFUR CARRIER PROTEIN THIS"/>
    <property type="match status" value="1"/>
</dbReference>
<proteinExistence type="predicted"/>
<sequence>MRTLIVNGEEHRVDSADLAALLSALGYEGPWLATAVNGRIVHKPDRAREMLRDGDRIEILSPMEGG</sequence>
<dbReference type="InterPro" id="IPR003749">
    <property type="entry name" value="ThiS/MoaD-like"/>
</dbReference>
<dbReference type="InterPro" id="IPR010035">
    <property type="entry name" value="Thi_S"/>
</dbReference>
<dbReference type="Proteomes" id="UP001597371">
    <property type="component" value="Unassembled WGS sequence"/>
</dbReference>
<dbReference type="PANTHER" id="PTHR34472">
    <property type="entry name" value="SULFUR CARRIER PROTEIN THIS"/>
    <property type="match status" value="1"/>
</dbReference>
<evidence type="ECO:0000313" key="1">
    <source>
        <dbReference type="EMBL" id="MFD2236606.1"/>
    </source>
</evidence>
<organism evidence="1 2">
    <name type="scientific">Aureimonas populi</name>
    <dbReference type="NCBI Taxonomy" id="1701758"/>
    <lineage>
        <taxon>Bacteria</taxon>
        <taxon>Pseudomonadati</taxon>
        <taxon>Pseudomonadota</taxon>
        <taxon>Alphaproteobacteria</taxon>
        <taxon>Hyphomicrobiales</taxon>
        <taxon>Aurantimonadaceae</taxon>
        <taxon>Aureimonas</taxon>
    </lineage>
</organism>
<keyword evidence="2" id="KW-1185">Reference proteome</keyword>
<evidence type="ECO:0000313" key="2">
    <source>
        <dbReference type="Proteomes" id="UP001597371"/>
    </source>
</evidence>
<dbReference type="CDD" id="cd00565">
    <property type="entry name" value="Ubl_ThiS"/>
    <property type="match status" value="1"/>
</dbReference>
<dbReference type="Pfam" id="PF02597">
    <property type="entry name" value="ThiS"/>
    <property type="match status" value="1"/>
</dbReference>
<dbReference type="InterPro" id="IPR012675">
    <property type="entry name" value="Beta-grasp_dom_sf"/>
</dbReference>
<comment type="caution">
    <text evidence="1">The sequence shown here is derived from an EMBL/GenBank/DDBJ whole genome shotgun (WGS) entry which is preliminary data.</text>
</comment>
<dbReference type="EMBL" id="JBHUIJ010000004">
    <property type="protein sequence ID" value="MFD2236606.1"/>
    <property type="molecule type" value="Genomic_DNA"/>
</dbReference>
<protein>
    <submittedName>
        <fullName evidence="1">Sulfur carrier protein ThiS</fullName>
    </submittedName>
</protein>
<reference evidence="2" key="1">
    <citation type="journal article" date="2019" name="Int. J. Syst. Evol. Microbiol.">
        <title>The Global Catalogue of Microorganisms (GCM) 10K type strain sequencing project: providing services to taxonomists for standard genome sequencing and annotation.</title>
        <authorList>
            <consortium name="The Broad Institute Genomics Platform"/>
            <consortium name="The Broad Institute Genome Sequencing Center for Infectious Disease"/>
            <person name="Wu L."/>
            <person name="Ma J."/>
        </authorList>
    </citation>
    <scope>NUCLEOTIDE SEQUENCE [LARGE SCALE GENOMIC DNA]</scope>
    <source>
        <strain evidence="2">ZS-35-S2</strain>
    </source>
</reference>
<dbReference type="InterPro" id="IPR016155">
    <property type="entry name" value="Mopterin_synth/thiamin_S_b"/>
</dbReference>
<dbReference type="SUPFAM" id="SSF54285">
    <property type="entry name" value="MoaD/ThiS"/>
    <property type="match status" value="1"/>
</dbReference>
<gene>
    <name evidence="1" type="primary">thiS</name>
    <name evidence="1" type="ORF">ACFSKQ_03885</name>
</gene>
<dbReference type="RefSeq" id="WP_209737736.1">
    <property type="nucleotide sequence ID" value="NZ_CP072611.1"/>
</dbReference>
<dbReference type="NCBIfam" id="TIGR01683">
    <property type="entry name" value="thiS"/>
    <property type="match status" value="1"/>
</dbReference>